<evidence type="ECO:0000256" key="6">
    <source>
        <dbReference type="ARBA" id="ARBA00048552"/>
    </source>
</evidence>
<gene>
    <name evidence="7 8" type="primary">rpoZ</name>
</gene>
<dbReference type="EC" id="2.7.7.6" evidence="7"/>
<dbReference type="GO" id="GO:0000428">
    <property type="term" value="C:DNA-directed RNA polymerase complex"/>
    <property type="evidence" value="ECO:0007669"/>
    <property type="project" value="UniProtKB-KW"/>
</dbReference>
<comment type="subcellular location">
    <subcellularLocation>
        <location evidence="7">Plastid</location>
        <location evidence="7">Chloroplast</location>
    </subcellularLocation>
</comment>
<keyword evidence="4 7" id="KW-0548">Nucleotidyltransferase</keyword>
<dbReference type="AlphaFoldDB" id="A0A1Z1MKG7"/>
<evidence type="ECO:0000256" key="1">
    <source>
        <dbReference type="ARBA" id="ARBA00006711"/>
    </source>
</evidence>
<dbReference type="InterPro" id="IPR006110">
    <property type="entry name" value="Pol_omega/Rpo6/RPB6"/>
</dbReference>
<dbReference type="GO" id="GO:0003899">
    <property type="term" value="F:DNA-directed RNA polymerase activity"/>
    <property type="evidence" value="ECO:0007669"/>
    <property type="project" value="UniProtKB-UniRule"/>
</dbReference>
<keyword evidence="8" id="KW-0934">Plastid</keyword>
<protein>
    <recommendedName>
        <fullName evidence="7">Putative DNA-directed RNA polymerase subunit omega</fullName>
        <shortName evidence="7">PEP</shortName>
        <ecNumber evidence="7">2.7.7.6</ecNumber>
    </recommendedName>
    <alternativeName>
        <fullName evidence="7">Plastid-encoded RNA polymerase omega subunit</fullName>
        <shortName evidence="7">RNA polymerase omega subunit</shortName>
    </alternativeName>
</protein>
<proteinExistence type="inferred from homology"/>
<dbReference type="Pfam" id="PF01192">
    <property type="entry name" value="RNA_pol_Rpb6"/>
    <property type="match status" value="1"/>
</dbReference>
<dbReference type="SUPFAM" id="SSF63562">
    <property type="entry name" value="RPB6/omega subunit-like"/>
    <property type="match status" value="1"/>
</dbReference>
<name>A0A1Z1MKG7_9FLOR</name>
<keyword evidence="5 7" id="KW-0804">Transcription</keyword>
<comment type="function">
    <text evidence="7">May be involved in RNA polymerase activity.</text>
</comment>
<reference evidence="8" key="1">
    <citation type="journal article" date="2017" name="J. Phycol.">
        <title>Analysis of chloroplast genomes and a supermatrix inform reclassification of the Rhodomelaceae (Rhodophyta).</title>
        <authorList>
            <person name="Diaz-Tapia P."/>
            <person name="Maggs C.A."/>
            <person name="West J.A."/>
            <person name="Verbruggen H."/>
        </authorList>
    </citation>
    <scope>NUCLEOTIDE SEQUENCE</scope>
    <source>
        <strain evidence="8">PD1087</strain>
    </source>
</reference>
<keyword evidence="3 7" id="KW-0808">Transferase</keyword>
<organism evidence="8">
    <name type="scientific">Dasyclonium flaccidum</name>
    <dbReference type="NCBI Taxonomy" id="2007274"/>
    <lineage>
        <taxon>Eukaryota</taxon>
        <taxon>Rhodophyta</taxon>
        <taxon>Florideophyceae</taxon>
        <taxon>Rhodymeniophycidae</taxon>
        <taxon>Ceramiales</taxon>
        <taxon>Rhodomelaceae</taxon>
        <taxon>Polyzonieae</taxon>
        <taxon>Dasyclonium</taxon>
    </lineage>
</organism>
<dbReference type="HAMAP" id="MF_00366">
    <property type="entry name" value="RNApol_bact_RpoZ"/>
    <property type="match status" value="1"/>
</dbReference>
<dbReference type="GO" id="GO:0003677">
    <property type="term" value="F:DNA binding"/>
    <property type="evidence" value="ECO:0007669"/>
    <property type="project" value="UniProtKB-UniRule"/>
</dbReference>
<dbReference type="InterPro" id="IPR036161">
    <property type="entry name" value="RPB6/omega-like_sf"/>
</dbReference>
<dbReference type="InterPro" id="IPR003716">
    <property type="entry name" value="DNA-dir_RNA_pol_omega"/>
</dbReference>
<comment type="similarity">
    <text evidence="1 7">Belongs to the RNA polymerase subunit omega family.</text>
</comment>
<keyword evidence="8" id="KW-0150">Chloroplast</keyword>
<keyword evidence="2 7" id="KW-0240">DNA-directed RNA polymerase</keyword>
<geneLocation type="chloroplast" evidence="8"/>
<evidence type="ECO:0000256" key="7">
    <source>
        <dbReference type="HAMAP-Rule" id="MF_00366"/>
    </source>
</evidence>
<evidence type="ECO:0000256" key="4">
    <source>
        <dbReference type="ARBA" id="ARBA00022695"/>
    </source>
</evidence>
<evidence type="ECO:0000256" key="2">
    <source>
        <dbReference type="ARBA" id="ARBA00022478"/>
    </source>
</evidence>
<evidence type="ECO:0000256" key="3">
    <source>
        <dbReference type="ARBA" id="ARBA00022679"/>
    </source>
</evidence>
<accession>A0A1Z1MKG7</accession>
<dbReference type="RefSeq" id="YP_009397391.1">
    <property type="nucleotide sequence ID" value="NC_035287.1"/>
</dbReference>
<comment type="catalytic activity">
    <reaction evidence="6 7">
        <text>RNA(n) + a ribonucleoside 5'-triphosphate = RNA(n+1) + diphosphate</text>
        <dbReference type="Rhea" id="RHEA:21248"/>
        <dbReference type="Rhea" id="RHEA-COMP:14527"/>
        <dbReference type="Rhea" id="RHEA-COMP:17342"/>
        <dbReference type="ChEBI" id="CHEBI:33019"/>
        <dbReference type="ChEBI" id="CHEBI:61557"/>
        <dbReference type="ChEBI" id="CHEBI:140395"/>
        <dbReference type="EC" id="2.7.7.6"/>
    </reaction>
</comment>
<dbReference type="GeneID" id="33359746"/>
<dbReference type="EMBL" id="MF101443">
    <property type="protein sequence ID" value="ARW66577.1"/>
    <property type="molecule type" value="Genomic_DNA"/>
</dbReference>
<evidence type="ECO:0000256" key="5">
    <source>
        <dbReference type="ARBA" id="ARBA00023163"/>
    </source>
</evidence>
<dbReference type="GO" id="GO:0006351">
    <property type="term" value="P:DNA-templated transcription"/>
    <property type="evidence" value="ECO:0007669"/>
    <property type="project" value="UniProtKB-UniRule"/>
</dbReference>
<dbReference type="GO" id="GO:0009507">
    <property type="term" value="C:chloroplast"/>
    <property type="evidence" value="ECO:0007669"/>
    <property type="project" value="UniProtKB-SubCell"/>
</dbReference>
<sequence length="78" mass="9390">MNKYNEYTKIDLRYITYKTEELLDLAKNRYKITIQVANRAKRRKYEDIDIIDDPVNKPIIKAIIEMVDEITEPEILKD</sequence>
<evidence type="ECO:0000313" key="8">
    <source>
        <dbReference type="EMBL" id="ARW66577.1"/>
    </source>
</evidence>